<reference evidence="2" key="1">
    <citation type="journal article" date="2015" name="Nature">
        <title>Complex archaea that bridge the gap between prokaryotes and eukaryotes.</title>
        <authorList>
            <person name="Spang A."/>
            <person name="Saw J.H."/>
            <person name="Jorgensen S.L."/>
            <person name="Zaremba-Niedzwiedzka K."/>
            <person name="Martijn J."/>
            <person name="Lind A.E."/>
            <person name="van Eijk R."/>
            <person name="Schleper C."/>
            <person name="Guy L."/>
            <person name="Ettema T.J."/>
        </authorList>
    </citation>
    <scope>NUCLEOTIDE SEQUENCE</scope>
</reference>
<dbReference type="Gene3D" id="3.30.1380.10">
    <property type="match status" value="1"/>
</dbReference>
<proteinExistence type="predicted"/>
<accession>A0A0F9NNQ3</accession>
<dbReference type="EMBL" id="LAZR01007791">
    <property type="protein sequence ID" value="KKM82922.1"/>
    <property type="molecule type" value="Genomic_DNA"/>
</dbReference>
<dbReference type="AlphaFoldDB" id="A0A0F9NNQ3"/>
<dbReference type="InterPro" id="IPR013230">
    <property type="entry name" value="Peptidase_M15A_C"/>
</dbReference>
<dbReference type="Pfam" id="PF08291">
    <property type="entry name" value="Peptidase_M15_3"/>
    <property type="match status" value="1"/>
</dbReference>
<sequence>MLDWSLYENFTEAEMTCKCLCGRADMTVELMDNLQALRNLCGFPLKVNSGFRCPDYNDRIASSGRDGPHTLGAAVDIGISGTPAHTVLTRAARFNFTGFGLSQNGPHEGRFIHLDTIQPGMRFPRPWVWSY</sequence>
<dbReference type="SUPFAM" id="SSF55166">
    <property type="entry name" value="Hedgehog/DD-peptidase"/>
    <property type="match status" value="1"/>
</dbReference>
<gene>
    <name evidence="2" type="ORF">LCGC14_1314570</name>
</gene>
<feature type="domain" description="Peptidase M15A C-terminal" evidence="1">
    <location>
        <begin position="9"/>
        <end position="115"/>
    </location>
</feature>
<organism evidence="2">
    <name type="scientific">marine sediment metagenome</name>
    <dbReference type="NCBI Taxonomy" id="412755"/>
    <lineage>
        <taxon>unclassified sequences</taxon>
        <taxon>metagenomes</taxon>
        <taxon>ecological metagenomes</taxon>
    </lineage>
</organism>
<name>A0A0F9NNQ3_9ZZZZ</name>
<evidence type="ECO:0000259" key="1">
    <source>
        <dbReference type="Pfam" id="PF08291"/>
    </source>
</evidence>
<evidence type="ECO:0000313" key="2">
    <source>
        <dbReference type="EMBL" id="KKM82922.1"/>
    </source>
</evidence>
<protein>
    <recommendedName>
        <fullName evidence="1">Peptidase M15A C-terminal domain-containing protein</fullName>
    </recommendedName>
</protein>
<comment type="caution">
    <text evidence="2">The sequence shown here is derived from an EMBL/GenBank/DDBJ whole genome shotgun (WGS) entry which is preliminary data.</text>
</comment>
<dbReference type="InterPro" id="IPR009045">
    <property type="entry name" value="Zn_M74/Hedgehog-like"/>
</dbReference>